<protein>
    <recommendedName>
        <fullName evidence="4">SH3b domain-containing protein</fullName>
    </recommendedName>
</protein>
<feature type="repeat" description="TPR" evidence="1">
    <location>
        <begin position="55"/>
        <end position="88"/>
    </location>
</feature>
<evidence type="ECO:0000313" key="6">
    <source>
        <dbReference type="Proteomes" id="UP000093186"/>
    </source>
</evidence>
<dbReference type="EMBL" id="MAKX01000001">
    <property type="protein sequence ID" value="OCK43764.1"/>
    <property type="molecule type" value="Genomic_DNA"/>
</dbReference>
<dbReference type="OrthoDB" id="9776208at2"/>
<evidence type="ECO:0000313" key="5">
    <source>
        <dbReference type="EMBL" id="OCK43764.1"/>
    </source>
</evidence>
<gene>
    <name evidence="5" type="ORF">BA195_03430</name>
</gene>
<feature type="chain" id="PRO_5008640092" description="SH3b domain-containing protein" evidence="3">
    <location>
        <begin position="21"/>
        <end position="250"/>
    </location>
</feature>
<proteinExistence type="predicted"/>
<dbReference type="RefSeq" id="WP_068702454.1">
    <property type="nucleotide sequence ID" value="NZ_JAUOSW010000004.1"/>
</dbReference>
<keyword evidence="2" id="KW-0812">Transmembrane</keyword>
<keyword evidence="3" id="KW-0732">Signal</keyword>
<evidence type="ECO:0000256" key="1">
    <source>
        <dbReference type="PROSITE-ProRule" id="PRU00339"/>
    </source>
</evidence>
<feature type="transmembrane region" description="Helical" evidence="2">
    <location>
        <begin position="130"/>
        <end position="152"/>
    </location>
</feature>
<dbReference type="AlphaFoldDB" id="A0A1B9Y1U8"/>
<dbReference type="SUPFAM" id="SSF48452">
    <property type="entry name" value="TPR-like"/>
    <property type="match status" value="1"/>
</dbReference>
<dbReference type="InterPro" id="IPR003646">
    <property type="entry name" value="SH3-like_bac-type"/>
</dbReference>
<dbReference type="STRING" id="447689.BA195_03430"/>
<feature type="transmembrane region" description="Helical" evidence="2">
    <location>
        <begin position="159"/>
        <end position="179"/>
    </location>
</feature>
<dbReference type="PROSITE" id="PS50005">
    <property type="entry name" value="TPR"/>
    <property type="match status" value="1"/>
</dbReference>
<keyword evidence="2" id="KW-0472">Membrane</keyword>
<dbReference type="Gene3D" id="1.25.40.10">
    <property type="entry name" value="Tetratricopeptide repeat domain"/>
    <property type="match status" value="1"/>
</dbReference>
<feature type="signal peptide" evidence="3">
    <location>
        <begin position="1"/>
        <end position="20"/>
    </location>
</feature>
<reference evidence="5 6" key="1">
    <citation type="submission" date="2016-06" db="EMBL/GenBank/DDBJ databases">
        <title>Draft Genome Sequence of Tenacibaculum soleae UCD-KL19.</title>
        <authorList>
            <person name="Eisen J.A."/>
            <person name="Coil D.A."/>
            <person name="Lujan K.M."/>
        </authorList>
    </citation>
    <scope>NUCLEOTIDE SEQUENCE [LARGE SCALE GENOMIC DNA]</scope>
    <source>
        <strain evidence="5 6">UCD-KL19</strain>
    </source>
</reference>
<dbReference type="PROSITE" id="PS50293">
    <property type="entry name" value="TPR_REGION"/>
    <property type="match status" value="1"/>
</dbReference>
<dbReference type="Pfam" id="PF08239">
    <property type="entry name" value="SH3_3"/>
    <property type="match status" value="1"/>
</dbReference>
<keyword evidence="1" id="KW-0802">TPR repeat</keyword>
<dbReference type="InterPro" id="IPR019734">
    <property type="entry name" value="TPR_rpt"/>
</dbReference>
<dbReference type="Pfam" id="PF00515">
    <property type="entry name" value="TPR_1"/>
    <property type="match status" value="1"/>
</dbReference>
<name>A0A1B9Y1U8_9FLAO</name>
<keyword evidence="6" id="KW-1185">Reference proteome</keyword>
<dbReference type="Gene3D" id="2.30.30.40">
    <property type="entry name" value="SH3 Domains"/>
    <property type="match status" value="1"/>
</dbReference>
<dbReference type="Proteomes" id="UP000093186">
    <property type="component" value="Unassembled WGS sequence"/>
</dbReference>
<dbReference type="SMART" id="SM00028">
    <property type="entry name" value="TPR"/>
    <property type="match status" value="2"/>
</dbReference>
<evidence type="ECO:0000259" key="4">
    <source>
        <dbReference type="PROSITE" id="PS51781"/>
    </source>
</evidence>
<comment type="caution">
    <text evidence="5">The sequence shown here is derived from an EMBL/GenBank/DDBJ whole genome shotgun (WGS) entry which is preliminary data.</text>
</comment>
<accession>A0A1B9Y1U8</accession>
<dbReference type="InterPro" id="IPR011990">
    <property type="entry name" value="TPR-like_helical_dom_sf"/>
</dbReference>
<keyword evidence="2" id="KW-1133">Transmembrane helix</keyword>
<evidence type="ECO:0000256" key="3">
    <source>
        <dbReference type="SAM" id="SignalP"/>
    </source>
</evidence>
<dbReference type="PROSITE" id="PS51781">
    <property type="entry name" value="SH3B"/>
    <property type="match status" value="1"/>
</dbReference>
<organism evidence="5 6">
    <name type="scientific">Tenacibaculum soleae</name>
    <dbReference type="NCBI Taxonomy" id="447689"/>
    <lineage>
        <taxon>Bacteria</taxon>
        <taxon>Pseudomonadati</taxon>
        <taxon>Bacteroidota</taxon>
        <taxon>Flavobacteriia</taxon>
        <taxon>Flavobacteriales</taxon>
        <taxon>Flavobacteriaceae</taxon>
        <taxon>Tenacibaculum</taxon>
    </lineage>
</organism>
<evidence type="ECO:0000256" key="2">
    <source>
        <dbReference type="SAM" id="Phobius"/>
    </source>
</evidence>
<feature type="domain" description="SH3b" evidence="4">
    <location>
        <begin position="184"/>
        <end position="250"/>
    </location>
</feature>
<sequence>MKQVIALLLFFISSIIVAQATDELFVNANSLYKDGKYVDAVKLYEEIITTKNVSSELYYNLANTYYKLNKVAPAIYNYEKALQLNPLNEDAQNNLIIAKRLTLDRIEELPKTVLQKINENFLQKLTYNTWAIIVILLSFLASFLFLAYYFSYAPGKKRLFFTTSILSFLLVIISLIITYSQYNQSIKNIEAIIFSEEIEIKNAPTNDADEIFTLHEGTKVNILDTVDDWNKIKLVDGKTGWMLSKNLKPL</sequence>
<dbReference type="SMART" id="SM00287">
    <property type="entry name" value="SH3b"/>
    <property type="match status" value="1"/>
</dbReference>